<dbReference type="Gene3D" id="3.30.420.10">
    <property type="entry name" value="Ribonuclease H-like superfamily/Ribonuclease H"/>
    <property type="match status" value="1"/>
</dbReference>
<sequence length="567" mass="64212">MASSLSSFSPSSTNTSDDNLKADCLTGVADLHTEDVLDHCRKALTDNCFTSQEKVYDINLKYLVEGLSKGAPYPDDIRRLCYEGARTGERFKLENGLLLYRDLQCQTPWMIFLPTKRSRAWALYKYHTNVQTGTHRGAPRTIENVQRDGFWWPSMVKDLTRWIKGCKQCQLGKAYEPYNPQPYVFRRGMGRFSNIQLDFTGSMEAYYKPTDTHCPGGMKHLLVIIDEGSRAMLVLPTCSTSALDVIMGLLVWFQVYGIPHRIQLDQAGAHVSEELSTFAETWGIILPYGIPRRPETQGLVEGAIRTVKETVTANLATSISSPWYISGLLSGLIHNQSTLIGSRFSPHTLTMGLDLDMDVPPLVVGEALKQRYLEYRQRRDERAANAEIRDVFQKAPRFQFHPDDKVRLVRRIDNKRVIQGPFTIEAVHPDNRYLYKLYGKPNYVSVGQLLPFREDVFMKEFDYAVQPHQALLARITTSKVPGGVPFPEIRPGQWIFVIREAADFDKLAPSHQLSLSLVEKVEGNSLIVLGLDRCPDDIFGDAFTCTAHKRIAKRVKDWLESTGVSSP</sequence>
<evidence type="ECO:0000313" key="3">
    <source>
        <dbReference type="Proteomes" id="UP000541610"/>
    </source>
</evidence>
<dbReference type="AlphaFoldDB" id="A0A7J6NJS9"/>
<dbReference type="EMBL" id="JABANP010000330">
    <property type="protein sequence ID" value="KAF4684075.1"/>
    <property type="molecule type" value="Genomic_DNA"/>
</dbReference>
<reference evidence="2 3" key="1">
    <citation type="submission" date="2020-04" db="EMBL/GenBank/DDBJ databases">
        <title>Perkinsus olseni comparative genomics.</title>
        <authorList>
            <person name="Bogema D.R."/>
        </authorList>
    </citation>
    <scope>NUCLEOTIDE SEQUENCE [LARGE SCALE GENOMIC DNA]</scope>
    <source>
        <strain evidence="2">00978-12</strain>
    </source>
</reference>
<organism evidence="2 3">
    <name type="scientific">Perkinsus olseni</name>
    <name type="common">Perkinsus atlanticus</name>
    <dbReference type="NCBI Taxonomy" id="32597"/>
    <lineage>
        <taxon>Eukaryota</taxon>
        <taxon>Sar</taxon>
        <taxon>Alveolata</taxon>
        <taxon>Perkinsozoa</taxon>
        <taxon>Perkinsea</taxon>
        <taxon>Perkinsida</taxon>
        <taxon>Perkinsidae</taxon>
        <taxon>Perkinsus</taxon>
    </lineage>
</organism>
<proteinExistence type="predicted"/>
<comment type="caution">
    <text evidence="2">The sequence shown here is derived from an EMBL/GenBank/DDBJ whole genome shotgun (WGS) entry which is preliminary data.</text>
</comment>
<dbReference type="InterPro" id="IPR001584">
    <property type="entry name" value="Integrase_cat-core"/>
</dbReference>
<dbReference type="InterPro" id="IPR041588">
    <property type="entry name" value="Integrase_H2C2"/>
</dbReference>
<dbReference type="InterPro" id="IPR012337">
    <property type="entry name" value="RNaseH-like_sf"/>
</dbReference>
<dbReference type="Pfam" id="PF17921">
    <property type="entry name" value="Integrase_H2C2"/>
    <property type="match status" value="1"/>
</dbReference>
<dbReference type="OrthoDB" id="8187670at2759"/>
<dbReference type="Gene3D" id="1.10.340.70">
    <property type="match status" value="1"/>
</dbReference>
<dbReference type="PANTHER" id="PTHR37984:SF5">
    <property type="entry name" value="PROTEIN NYNRIN-LIKE"/>
    <property type="match status" value="1"/>
</dbReference>
<dbReference type="PANTHER" id="PTHR37984">
    <property type="entry name" value="PROTEIN CBG26694"/>
    <property type="match status" value="1"/>
</dbReference>
<dbReference type="InterPro" id="IPR050951">
    <property type="entry name" value="Retrovirus_Pol_polyprotein"/>
</dbReference>
<dbReference type="GO" id="GO:0015074">
    <property type="term" value="P:DNA integration"/>
    <property type="evidence" value="ECO:0007669"/>
    <property type="project" value="InterPro"/>
</dbReference>
<evidence type="ECO:0000313" key="2">
    <source>
        <dbReference type="EMBL" id="KAF4684075.1"/>
    </source>
</evidence>
<dbReference type="GO" id="GO:0003676">
    <property type="term" value="F:nucleic acid binding"/>
    <property type="evidence" value="ECO:0007669"/>
    <property type="project" value="InterPro"/>
</dbReference>
<dbReference type="InterPro" id="IPR036397">
    <property type="entry name" value="RNaseH_sf"/>
</dbReference>
<protein>
    <recommendedName>
        <fullName evidence="1">Integrase catalytic domain-containing protein</fullName>
    </recommendedName>
</protein>
<accession>A0A7J6NJS9</accession>
<gene>
    <name evidence="2" type="ORF">FOZ60_008290</name>
</gene>
<dbReference type="PROSITE" id="PS50994">
    <property type="entry name" value="INTEGRASE"/>
    <property type="match status" value="1"/>
</dbReference>
<feature type="domain" description="Integrase catalytic" evidence="1">
    <location>
        <begin position="178"/>
        <end position="354"/>
    </location>
</feature>
<name>A0A7J6NJS9_PEROL</name>
<dbReference type="Proteomes" id="UP000541610">
    <property type="component" value="Unassembled WGS sequence"/>
</dbReference>
<dbReference type="SUPFAM" id="SSF53098">
    <property type="entry name" value="Ribonuclease H-like"/>
    <property type="match status" value="1"/>
</dbReference>
<evidence type="ECO:0000259" key="1">
    <source>
        <dbReference type="PROSITE" id="PS50994"/>
    </source>
</evidence>